<dbReference type="InterPro" id="IPR016024">
    <property type="entry name" value="ARM-type_fold"/>
</dbReference>
<evidence type="ECO:0000313" key="1">
    <source>
        <dbReference type="EMBL" id="GIM29143.1"/>
    </source>
</evidence>
<comment type="caution">
    <text evidence="1">The sequence shown here is derived from an EMBL/GenBank/DDBJ whole genome shotgun (WGS) entry which is preliminary data.</text>
</comment>
<dbReference type="SUPFAM" id="SSF48371">
    <property type="entry name" value="ARM repeat"/>
    <property type="match status" value="1"/>
</dbReference>
<sequence>MNIIDVFYINKSEENAIPMSAYLKNNFPFLGLPRPKRNELQKTFIKEVKKRKEIDWSFVFKCWDLPEREFQYLAADYLLAMKSYTTFPK</sequence>
<dbReference type="Proteomes" id="UP000679179">
    <property type="component" value="Unassembled WGS sequence"/>
</dbReference>
<dbReference type="Pfam" id="PF08713">
    <property type="entry name" value="DNA_alkylation"/>
    <property type="match status" value="1"/>
</dbReference>
<accession>A0A919S0P6</accession>
<evidence type="ECO:0000313" key="2">
    <source>
        <dbReference type="Proteomes" id="UP000679179"/>
    </source>
</evidence>
<dbReference type="Gene3D" id="1.20.1660.10">
    <property type="entry name" value="Hypothetical protein (EF3068)"/>
    <property type="match status" value="1"/>
</dbReference>
<dbReference type="PANTHER" id="PTHR34070:SF1">
    <property type="entry name" value="DNA ALKYLATION REPAIR PROTEIN"/>
    <property type="match status" value="1"/>
</dbReference>
<dbReference type="InterPro" id="IPR014825">
    <property type="entry name" value="DNA_alkylation"/>
</dbReference>
<dbReference type="AlphaFoldDB" id="A0A919S0P6"/>
<gene>
    <name evidence="1" type="ORF">CPJCM30710_18090</name>
</gene>
<dbReference type="EMBL" id="BOPZ01000013">
    <property type="protein sequence ID" value="GIM29143.1"/>
    <property type="molecule type" value="Genomic_DNA"/>
</dbReference>
<keyword evidence="2" id="KW-1185">Reference proteome</keyword>
<name>A0A919S0P6_9CLOT</name>
<dbReference type="PANTHER" id="PTHR34070">
    <property type="entry name" value="ARMADILLO-TYPE FOLD"/>
    <property type="match status" value="1"/>
</dbReference>
<reference evidence="1" key="1">
    <citation type="submission" date="2021-03" db="EMBL/GenBank/DDBJ databases">
        <title>Taxonomic study of Clostridium polyendosporum from meadow-gley soil under rice.</title>
        <authorList>
            <person name="Kobayashi H."/>
            <person name="Tanizawa Y."/>
            <person name="Yagura M."/>
        </authorList>
    </citation>
    <scope>NUCLEOTIDE SEQUENCE</scope>
    <source>
        <strain evidence="1">JCM 30710</strain>
    </source>
</reference>
<organism evidence="1 2">
    <name type="scientific">Clostridium polyendosporum</name>
    <dbReference type="NCBI Taxonomy" id="69208"/>
    <lineage>
        <taxon>Bacteria</taxon>
        <taxon>Bacillati</taxon>
        <taxon>Bacillota</taxon>
        <taxon>Clostridia</taxon>
        <taxon>Eubacteriales</taxon>
        <taxon>Clostridiaceae</taxon>
        <taxon>Clostridium</taxon>
    </lineage>
</organism>
<protein>
    <submittedName>
        <fullName evidence="1">Uncharacterized protein</fullName>
    </submittedName>
</protein>
<dbReference type="RefSeq" id="WP_212903846.1">
    <property type="nucleotide sequence ID" value="NZ_BOPZ01000013.1"/>
</dbReference>
<proteinExistence type="predicted"/>